<comment type="caution">
    <text evidence="1">The sequence shown here is derived from an EMBL/GenBank/DDBJ whole genome shotgun (WGS) entry which is preliminary data.</text>
</comment>
<gene>
    <name evidence="1" type="ORF">Q2362_01915</name>
</gene>
<sequence length="64" mass="7523">MSKIMDDITNPNLEFHKQKLAEILEADKRGELKTYSKEEFEALQKKHDQELLEKYANNKKVSGQ</sequence>
<dbReference type="RefSeq" id="WP_302243604.1">
    <property type="nucleotide sequence ID" value="NZ_JAULJQ010000002.1"/>
</dbReference>
<name>A0ABT8T641_9BACT</name>
<evidence type="ECO:0000313" key="1">
    <source>
        <dbReference type="EMBL" id="MDO2408855.1"/>
    </source>
</evidence>
<dbReference type="EMBL" id="JAULJQ010000002">
    <property type="protein sequence ID" value="MDO2408855.1"/>
    <property type="molecule type" value="Genomic_DNA"/>
</dbReference>
<organism evidence="1 2">
    <name type="scientific">Campylobacter magnus</name>
    <dbReference type="NCBI Taxonomy" id="3026462"/>
    <lineage>
        <taxon>Bacteria</taxon>
        <taxon>Pseudomonadati</taxon>
        <taxon>Campylobacterota</taxon>
        <taxon>Epsilonproteobacteria</taxon>
        <taxon>Campylobacterales</taxon>
        <taxon>Campylobacteraceae</taxon>
        <taxon>Campylobacter</taxon>
    </lineage>
</organism>
<accession>A0ABT8T641</accession>
<evidence type="ECO:0000313" key="2">
    <source>
        <dbReference type="Proteomes" id="UP001171111"/>
    </source>
</evidence>
<keyword evidence="2" id="KW-1185">Reference proteome</keyword>
<reference evidence="1 2" key="1">
    <citation type="submission" date="2023-06" db="EMBL/GenBank/DDBJ databases">
        <title>Campylobacter magnum sp. nov., isolated from cecal contents of domestic pigs (Sus scrofa domesticus).</title>
        <authorList>
            <person name="Papic B."/>
            <person name="Gruntar I."/>
        </authorList>
    </citation>
    <scope>NUCLEOTIDE SEQUENCE [LARGE SCALE GENOMIC DNA]</scope>
    <source>
        <strain evidence="2">34484-21</strain>
    </source>
</reference>
<proteinExistence type="predicted"/>
<protein>
    <submittedName>
        <fullName evidence="1">Uncharacterized protein</fullName>
    </submittedName>
</protein>
<dbReference type="Proteomes" id="UP001171111">
    <property type="component" value="Unassembled WGS sequence"/>
</dbReference>